<evidence type="ECO:0000256" key="2">
    <source>
        <dbReference type="ARBA" id="ARBA00023015"/>
    </source>
</evidence>
<dbReference type="PROSITE" id="PS50066">
    <property type="entry name" value="MADS_BOX_2"/>
    <property type="match status" value="1"/>
</dbReference>
<dbReference type="FunFam" id="3.40.1810.10:FF:000006">
    <property type="entry name" value="Agamous-like MADS-box protein AGL62"/>
    <property type="match status" value="1"/>
</dbReference>
<comment type="caution">
    <text evidence="8">The sequence shown here is derived from an EMBL/GenBank/DDBJ whole genome shotgun (WGS) entry which is preliminary data.</text>
</comment>
<keyword evidence="3" id="KW-0238">DNA-binding</keyword>
<dbReference type="GO" id="GO:0000981">
    <property type="term" value="F:DNA-binding transcription factor activity, RNA polymerase II-specific"/>
    <property type="evidence" value="ECO:0007669"/>
    <property type="project" value="TreeGrafter"/>
</dbReference>
<dbReference type="AlphaFoldDB" id="A0AA38VYW5"/>
<dbReference type="InterPro" id="IPR002100">
    <property type="entry name" value="TF_MADSbox"/>
</dbReference>
<proteinExistence type="predicted"/>
<dbReference type="Pfam" id="PF00319">
    <property type="entry name" value="SRF-TF"/>
    <property type="match status" value="1"/>
</dbReference>
<organism evidence="8 9">
    <name type="scientific">Centaurea solstitialis</name>
    <name type="common">yellow star-thistle</name>
    <dbReference type="NCBI Taxonomy" id="347529"/>
    <lineage>
        <taxon>Eukaryota</taxon>
        <taxon>Viridiplantae</taxon>
        <taxon>Streptophyta</taxon>
        <taxon>Embryophyta</taxon>
        <taxon>Tracheophyta</taxon>
        <taxon>Spermatophyta</taxon>
        <taxon>Magnoliopsida</taxon>
        <taxon>eudicotyledons</taxon>
        <taxon>Gunneridae</taxon>
        <taxon>Pentapetalae</taxon>
        <taxon>asterids</taxon>
        <taxon>campanulids</taxon>
        <taxon>Asterales</taxon>
        <taxon>Asteraceae</taxon>
        <taxon>Carduoideae</taxon>
        <taxon>Cardueae</taxon>
        <taxon>Centaureinae</taxon>
        <taxon>Centaurea</taxon>
    </lineage>
</organism>
<feature type="domain" description="MADS-box" evidence="7">
    <location>
        <begin position="33"/>
        <end position="93"/>
    </location>
</feature>
<evidence type="ECO:0000259" key="7">
    <source>
        <dbReference type="PROSITE" id="PS50066"/>
    </source>
</evidence>
<dbReference type="GO" id="GO:0005634">
    <property type="term" value="C:nucleus"/>
    <property type="evidence" value="ECO:0007669"/>
    <property type="project" value="UniProtKB-SubCell"/>
</dbReference>
<dbReference type="Gene3D" id="3.40.1810.10">
    <property type="entry name" value="Transcription factor, MADS-box"/>
    <property type="match status" value="1"/>
</dbReference>
<dbReference type="SMART" id="SM00432">
    <property type="entry name" value="MADS"/>
    <property type="match status" value="1"/>
</dbReference>
<dbReference type="PANTHER" id="PTHR11945:SF776">
    <property type="entry name" value="AGAMOUS-LIKE 50-RELATED"/>
    <property type="match status" value="1"/>
</dbReference>
<gene>
    <name evidence="8" type="ORF">OSB04_026598</name>
</gene>
<evidence type="ECO:0000256" key="5">
    <source>
        <dbReference type="ARBA" id="ARBA00023242"/>
    </source>
</evidence>
<keyword evidence="4" id="KW-0804">Transcription</keyword>
<evidence type="ECO:0000313" key="8">
    <source>
        <dbReference type="EMBL" id="KAJ9540092.1"/>
    </source>
</evidence>
<keyword evidence="2" id="KW-0805">Transcription regulation</keyword>
<dbReference type="PRINTS" id="PR00404">
    <property type="entry name" value="MADSDOMAIN"/>
</dbReference>
<evidence type="ECO:0000256" key="6">
    <source>
        <dbReference type="SAM" id="MobiDB-lite"/>
    </source>
</evidence>
<dbReference type="Proteomes" id="UP001172457">
    <property type="component" value="Chromosome 7"/>
</dbReference>
<accession>A0AA38VYW5</accession>
<name>A0AA38VYW5_9ASTR</name>
<dbReference type="SUPFAM" id="SSF55455">
    <property type="entry name" value="SRF-like"/>
    <property type="match status" value="1"/>
</dbReference>
<reference evidence="8" key="1">
    <citation type="submission" date="2023-03" db="EMBL/GenBank/DDBJ databases">
        <title>Chromosome-scale reference genome and RAD-based genetic map of yellow starthistle (Centaurea solstitialis) reveal putative structural variation and QTLs associated with invader traits.</title>
        <authorList>
            <person name="Reatini B."/>
            <person name="Cang F.A."/>
            <person name="Jiang Q."/>
            <person name="Mckibben M.T.W."/>
            <person name="Barker M.S."/>
            <person name="Rieseberg L.H."/>
            <person name="Dlugosch K.M."/>
        </authorList>
    </citation>
    <scope>NUCLEOTIDE SEQUENCE</scope>
    <source>
        <strain evidence="8">CAN-66</strain>
        <tissue evidence="8">Leaf</tissue>
    </source>
</reference>
<evidence type="ECO:0000256" key="3">
    <source>
        <dbReference type="ARBA" id="ARBA00023125"/>
    </source>
</evidence>
<dbReference type="EMBL" id="JARYMX010000007">
    <property type="protein sequence ID" value="KAJ9540092.1"/>
    <property type="molecule type" value="Genomic_DNA"/>
</dbReference>
<protein>
    <recommendedName>
        <fullName evidence="7">MADS-box domain-containing protein</fullName>
    </recommendedName>
</protein>
<sequence>MLELKNNFEKQDEIKAYGGEYARIATIKKKKAKSCQKIEITKILDEKSLAVTFSKRHSGLFSKANELCILCGVQLAIIMFSPTKKPISYGNPSVEAITDRYLEQLPPLILITSQFMEAYRTQHPRTKQTTHQHDCSSAGSEKDRRRT</sequence>
<dbReference type="GO" id="GO:0046983">
    <property type="term" value="F:protein dimerization activity"/>
    <property type="evidence" value="ECO:0007669"/>
    <property type="project" value="InterPro"/>
</dbReference>
<evidence type="ECO:0000313" key="9">
    <source>
        <dbReference type="Proteomes" id="UP001172457"/>
    </source>
</evidence>
<evidence type="ECO:0000256" key="4">
    <source>
        <dbReference type="ARBA" id="ARBA00023163"/>
    </source>
</evidence>
<keyword evidence="5" id="KW-0539">Nucleus</keyword>
<feature type="region of interest" description="Disordered" evidence="6">
    <location>
        <begin position="122"/>
        <end position="147"/>
    </location>
</feature>
<dbReference type="PANTHER" id="PTHR11945">
    <property type="entry name" value="MADS BOX PROTEIN"/>
    <property type="match status" value="1"/>
</dbReference>
<dbReference type="InterPro" id="IPR036879">
    <property type="entry name" value="TF_MADSbox_sf"/>
</dbReference>
<dbReference type="GO" id="GO:0000978">
    <property type="term" value="F:RNA polymerase II cis-regulatory region sequence-specific DNA binding"/>
    <property type="evidence" value="ECO:0007669"/>
    <property type="project" value="TreeGrafter"/>
</dbReference>
<evidence type="ECO:0000256" key="1">
    <source>
        <dbReference type="ARBA" id="ARBA00004123"/>
    </source>
</evidence>
<keyword evidence="9" id="KW-1185">Reference proteome</keyword>
<comment type="subcellular location">
    <subcellularLocation>
        <location evidence="1">Nucleus</location>
    </subcellularLocation>
</comment>